<dbReference type="InterPro" id="IPR026055">
    <property type="entry name" value="FAR"/>
</dbReference>
<dbReference type="Pfam" id="PF07993">
    <property type="entry name" value="NAD_binding_4"/>
    <property type="match status" value="1"/>
</dbReference>
<proteinExistence type="predicted"/>
<comment type="caution">
    <text evidence="2">The sequence shown here is derived from an EMBL/GenBank/DDBJ whole genome shotgun (WGS) entry which is preliminary data.</text>
</comment>
<dbReference type="InterPro" id="IPR036291">
    <property type="entry name" value="NAD(P)-bd_dom_sf"/>
</dbReference>
<feature type="non-terminal residue" evidence="2">
    <location>
        <position position="426"/>
    </location>
</feature>
<dbReference type="Proteomes" id="UP001284601">
    <property type="component" value="Unassembled WGS sequence"/>
</dbReference>
<dbReference type="Gene3D" id="3.40.50.720">
    <property type="entry name" value="NAD(P)-binding Rossmann-like Domain"/>
    <property type="match status" value="1"/>
</dbReference>
<gene>
    <name evidence="2" type="ORF">R7226_10780</name>
</gene>
<name>A0ABU4HNK9_9ACTN</name>
<evidence type="ECO:0000313" key="2">
    <source>
        <dbReference type="EMBL" id="MDW5594825.1"/>
    </source>
</evidence>
<keyword evidence="3" id="KW-1185">Reference proteome</keyword>
<feature type="domain" description="Thioester reductase (TE)" evidence="1">
    <location>
        <begin position="18"/>
        <end position="257"/>
    </location>
</feature>
<dbReference type="SUPFAM" id="SSF51735">
    <property type="entry name" value="NAD(P)-binding Rossmann-fold domains"/>
    <property type="match status" value="1"/>
</dbReference>
<dbReference type="RefSeq" id="WP_318597147.1">
    <property type="nucleotide sequence ID" value="NZ_JAWSTH010000022.1"/>
</dbReference>
<sequence length="426" mass="46423">MLTPQPTDMTLADGPVLLTGATGFLGMELLARYLERGQRTVYALVRAADDAEAAARLRAAVHDVLPDAERYDDRLRAIRADLAEPGLGLTAAQRDTLAEQVVEIVHSAASVEFTLPLEEARTINVEGTRNMLELALLAQRRGGLRRFSHVSTAYVAGTHRGVFGEDDLDLGQDHRNTYERTKWEAEKLVREHAGRLPLQVFRPSIVVGERDSGWTPAFNVIYAPLKAFAKGATTPVMPARRASPVDVVPVDYVADAIYALAGGGVEGEPGRTYSLAAGPQASSVGELIDMSADTFERSRPYALPPALYQRTVHQALLRRSSGARRRWLERSTVFYPYFALRARYDTTRARSTLAHEGIEVTPLQDYFDRLVGYAVTAQWGRRPLTRVEAAAQARRRQPRVIVPAAPVLAPAASSTAAAAATAAATA</sequence>
<dbReference type="PANTHER" id="PTHR11011:SF45">
    <property type="entry name" value="FATTY ACYL-COA REDUCTASE CG8306-RELATED"/>
    <property type="match status" value="1"/>
</dbReference>
<dbReference type="PANTHER" id="PTHR11011">
    <property type="entry name" value="MALE STERILITY PROTEIN 2-RELATED"/>
    <property type="match status" value="1"/>
</dbReference>
<evidence type="ECO:0000313" key="3">
    <source>
        <dbReference type="Proteomes" id="UP001284601"/>
    </source>
</evidence>
<evidence type="ECO:0000259" key="1">
    <source>
        <dbReference type="Pfam" id="PF07993"/>
    </source>
</evidence>
<protein>
    <submittedName>
        <fullName evidence="2">SDR family oxidoreductase</fullName>
    </submittedName>
</protein>
<dbReference type="EMBL" id="JAWSTH010000022">
    <property type="protein sequence ID" value="MDW5594825.1"/>
    <property type="molecule type" value="Genomic_DNA"/>
</dbReference>
<dbReference type="InterPro" id="IPR013120">
    <property type="entry name" value="FAR_NAD-bd"/>
</dbReference>
<reference evidence="3" key="1">
    <citation type="submission" date="2023-07" db="EMBL/GenBank/DDBJ databases">
        <title>Conexibacter stalactiti sp. nov., isolated from stalactites in a lava cave and emended description of the genus Conexibacter.</title>
        <authorList>
            <person name="Lee S.D."/>
        </authorList>
    </citation>
    <scope>NUCLEOTIDE SEQUENCE [LARGE SCALE GENOMIC DNA]</scope>
    <source>
        <strain evidence="3">KCTC 39840</strain>
    </source>
</reference>
<accession>A0ABU4HNK9</accession>
<organism evidence="2 3">
    <name type="scientific">Conexibacter stalactiti</name>
    <dbReference type="NCBI Taxonomy" id="1940611"/>
    <lineage>
        <taxon>Bacteria</taxon>
        <taxon>Bacillati</taxon>
        <taxon>Actinomycetota</taxon>
        <taxon>Thermoleophilia</taxon>
        <taxon>Solirubrobacterales</taxon>
        <taxon>Conexibacteraceae</taxon>
        <taxon>Conexibacter</taxon>
    </lineage>
</organism>